<proteinExistence type="predicted"/>
<keyword evidence="2" id="KW-1185">Reference proteome</keyword>
<evidence type="ECO:0000313" key="1">
    <source>
        <dbReference type="EMBL" id="ERI09870.1"/>
    </source>
</evidence>
<protein>
    <recommendedName>
        <fullName evidence="3">FAD/NAD(P)-binding domain-containing protein</fullName>
    </recommendedName>
</protein>
<sequence length="34" mass="3595">MPLTPDGRIIVDASYRVKGAAGVYSIGDCAHITF</sequence>
<dbReference type="AlphaFoldDB" id="U1X4H7"/>
<evidence type="ECO:0000313" key="2">
    <source>
        <dbReference type="Proteomes" id="UP000016511"/>
    </source>
</evidence>
<dbReference type="Gene3D" id="3.50.50.100">
    <property type="match status" value="1"/>
</dbReference>
<dbReference type="SUPFAM" id="SSF51905">
    <property type="entry name" value="FAD/NAD(P)-binding domain"/>
    <property type="match status" value="1"/>
</dbReference>
<dbReference type="Proteomes" id="UP000016511">
    <property type="component" value="Unassembled WGS sequence"/>
</dbReference>
<comment type="caution">
    <text evidence="1">The sequence shown here is derived from an EMBL/GenBank/DDBJ whole genome shotgun (WGS) entry which is preliminary data.</text>
</comment>
<reference evidence="1 2" key="1">
    <citation type="submission" date="2013-08" db="EMBL/GenBank/DDBJ databases">
        <authorList>
            <person name="Weinstock G."/>
            <person name="Sodergren E."/>
            <person name="Wylie T."/>
            <person name="Fulton L."/>
            <person name="Fulton R."/>
            <person name="Fronick C."/>
            <person name="O'Laughlin M."/>
            <person name="Godfrey J."/>
            <person name="Miner T."/>
            <person name="Herter B."/>
            <person name="Appelbaum E."/>
            <person name="Cordes M."/>
            <person name="Lek S."/>
            <person name="Wollam A."/>
            <person name="Pepin K.H."/>
            <person name="Palsikar V.B."/>
            <person name="Mitreva M."/>
            <person name="Wilson R.K."/>
        </authorList>
    </citation>
    <scope>NUCLEOTIDE SEQUENCE [LARGE SCALE GENOMIC DNA]</scope>
    <source>
        <strain evidence="1 2">ATCC 12856</strain>
    </source>
</reference>
<name>U1X4H7_ANEAE</name>
<accession>U1X4H7</accession>
<dbReference type="InterPro" id="IPR036188">
    <property type="entry name" value="FAD/NAD-bd_sf"/>
</dbReference>
<evidence type="ECO:0008006" key="3">
    <source>
        <dbReference type="Google" id="ProtNLM"/>
    </source>
</evidence>
<dbReference type="HOGENOM" id="CLU_3371690_0_0_9"/>
<gene>
    <name evidence="1" type="ORF">HMPREF0083_02039</name>
</gene>
<dbReference type="EMBL" id="AWSJ01000132">
    <property type="protein sequence ID" value="ERI09870.1"/>
    <property type="molecule type" value="Genomic_DNA"/>
</dbReference>
<organism evidence="1 2">
    <name type="scientific">Aneurinibacillus aneurinilyticus ATCC 12856</name>
    <dbReference type="NCBI Taxonomy" id="649747"/>
    <lineage>
        <taxon>Bacteria</taxon>
        <taxon>Bacillati</taxon>
        <taxon>Bacillota</taxon>
        <taxon>Bacilli</taxon>
        <taxon>Bacillales</taxon>
        <taxon>Paenibacillaceae</taxon>
        <taxon>Aneurinibacillus group</taxon>
        <taxon>Aneurinibacillus</taxon>
    </lineage>
</organism>